<dbReference type="CDD" id="cd09917">
    <property type="entry name" value="F-box_SF"/>
    <property type="match status" value="1"/>
</dbReference>
<dbReference type="Pfam" id="PF12937">
    <property type="entry name" value="F-box-like"/>
    <property type="match status" value="1"/>
</dbReference>
<feature type="chain" id="PRO_5025402106" description="F-box domain-containing protein" evidence="1">
    <location>
        <begin position="31"/>
        <end position="252"/>
    </location>
</feature>
<gene>
    <name evidence="3" type="ORF">BDV96DRAFT_652505</name>
</gene>
<feature type="signal peptide" evidence="1">
    <location>
        <begin position="1"/>
        <end position="30"/>
    </location>
</feature>
<accession>A0A6A5YQC5</accession>
<dbReference type="OrthoDB" id="3800738at2759"/>
<protein>
    <recommendedName>
        <fullName evidence="2">F-box domain-containing protein</fullName>
    </recommendedName>
</protein>
<keyword evidence="1" id="KW-0732">Signal</keyword>
<sequence>MTSAAPSALFIIELLEYILSSLSPLQIVSAQAVCRTWRDLIATSANLRELAWLNSAEEPTRHVYKLPAPADRYSRVFQEDLDKHDHDAMKQSMGRSLERWGLNPLLVPLFATRLTTRMPDISSTTCFMGSVTWNCRQPSFEDAALPRPRICLSMTDETVAALQDWVQWYRIAQDVWGVMALCRPAVEKLEIKIVDYVYGYQLPIRNVVRHGGDGRGLTMREFMSAVEEAHSLLKSSPAEVLNGFHISHQYIK</sequence>
<evidence type="ECO:0000313" key="4">
    <source>
        <dbReference type="Proteomes" id="UP000799770"/>
    </source>
</evidence>
<dbReference type="EMBL" id="ML977345">
    <property type="protein sequence ID" value="KAF2108904.1"/>
    <property type="molecule type" value="Genomic_DNA"/>
</dbReference>
<keyword evidence="4" id="KW-1185">Reference proteome</keyword>
<dbReference type="Proteomes" id="UP000799770">
    <property type="component" value="Unassembled WGS sequence"/>
</dbReference>
<dbReference type="Gene3D" id="1.20.1280.50">
    <property type="match status" value="1"/>
</dbReference>
<evidence type="ECO:0000256" key="1">
    <source>
        <dbReference type="SAM" id="SignalP"/>
    </source>
</evidence>
<dbReference type="InterPro" id="IPR001810">
    <property type="entry name" value="F-box_dom"/>
</dbReference>
<dbReference type="AlphaFoldDB" id="A0A6A5YQC5"/>
<reference evidence="3" key="1">
    <citation type="journal article" date="2020" name="Stud. Mycol.">
        <title>101 Dothideomycetes genomes: a test case for predicting lifestyles and emergence of pathogens.</title>
        <authorList>
            <person name="Haridas S."/>
            <person name="Albert R."/>
            <person name="Binder M."/>
            <person name="Bloem J."/>
            <person name="Labutti K."/>
            <person name="Salamov A."/>
            <person name="Andreopoulos B."/>
            <person name="Baker S."/>
            <person name="Barry K."/>
            <person name="Bills G."/>
            <person name="Bluhm B."/>
            <person name="Cannon C."/>
            <person name="Castanera R."/>
            <person name="Culley D."/>
            <person name="Daum C."/>
            <person name="Ezra D."/>
            <person name="Gonzalez J."/>
            <person name="Henrissat B."/>
            <person name="Kuo A."/>
            <person name="Liang C."/>
            <person name="Lipzen A."/>
            <person name="Lutzoni F."/>
            <person name="Magnuson J."/>
            <person name="Mondo S."/>
            <person name="Nolan M."/>
            <person name="Ohm R."/>
            <person name="Pangilinan J."/>
            <person name="Park H.-J."/>
            <person name="Ramirez L."/>
            <person name="Alfaro M."/>
            <person name="Sun H."/>
            <person name="Tritt A."/>
            <person name="Yoshinaga Y."/>
            <person name="Zwiers L.-H."/>
            <person name="Turgeon B."/>
            <person name="Goodwin S."/>
            <person name="Spatafora J."/>
            <person name="Crous P."/>
            <person name="Grigoriev I."/>
        </authorList>
    </citation>
    <scope>NUCLEOTIDE SEQUENCE</scope>
    <source>
        <strain evidence="3">CBS 627.86</strain>
    </source>
</reference>
<dbReference type="SUPFAM" id="SSF81383">
    <property type="entry name" value="F-box domain"/>
    <property type="match status" value="1"/>
</dbReference>
<feature type="domain" description="F-box" evidence="2">
    <location>
        <begin position="10"/>
        <end position="50"/>
    </location>
</feature>
<name>A0A6A5YQC5_9PLEO</name>
<dbReference type="SMART" id="SM00256">
    <property type="entry name" value="FBOX"/>
    <property type="match status" value="1"/>
</dbReference>
<dbReference type="InterPro" id="IPR036047">
    <property type="entry name" value="F-box-like_dom_sf"/>
</dbReference>
<evidence type="ECO:0000259" key="2">
    <source>
        <dbReference type="SMART" id="SM00256"/>
    </source>
</evidence>
<proteinExistence type="predicted"/>
<evidence type="ECO:0000313" key="3">
    <source>
        <dbReference type="EMBL" id="KAF2108904.1"/>
    </source>
</evidence>
<organism evidence="3 4">
    <name type="scientific">Lophiotrema nucula</name>
    <dbReference type="NCBI Taxonomy" id="690887"/>
    <lineage>
        <taxon>Eukaryota</taxon>
        <taxon>Fungi</taxon>
        <taxon>Dikarya</taxon>
        <taxon>Ascomycota</taxon>
        <taxon>Pezizomycotina</taxon>
        <taxon>Dothideomycetes</taxon>
        <taxon>Pleosporomycetidae</taxon>
        <taxon>Pleosporales</taxon>
        <taxon>Lophiotremataceae</taxon>
        <taxon>Lophiotrema</taxon>
    </lineage>
</organism>